<accession>A0A9P7VGG0</accession>
<dbReference type="RefSeq" id="XP_043034036.1">
    <property type="nucleotide sequence ID" value="XM_043181493.1"/>
</dbReference>
<comment type="caution">
    <text evidence="2">The sequence shown here is derived from an EMBL/GenBank/DDBJ whole genome shotgun (WGS) entry which is preliminary data.</text>
</comment>
<feature type="transmembrane region" description="Helical" evidence="1">
    <location>
        <begin position="117"/>
        <end position="137"/>
    </location>
</feature>
<evidence type="ECO:0000256" key="1">
    <source>
        <dbReference type="SAM" id="Phobius"/>
    </source>
</evidence>
<dbReference type="OrthoDB" id="3032888at2759"/>
<evidence type="ECO:0000313" key="2">
    <source>
        <dbReference type="EMBL" id="KAG7440536.1"/>
    </source>
</evidence>
<keyword evidence="1" id="KW-1133">Transmembrane helix</keyword>
<evidence type="ECO:0000313" key="3">
    <source>
        <dbReference type="Proteomes" id="UP000812287"/>
    </source>
</evidence>
<protein>
    <recommendedName>
        <fullName evidence="4">ABC-2 type transporter domain-containing protein</fullName>
    </recommendedName>
</protein>
<organism evidence="2 3">
    <name type="scientific">Guyanagaster necrorhizus</name>
    <dbReference type="NCBI Taxonomy" id="856835"/>
    <lineage>
        <taxon>Eukaryota</taxon>
        <taxon>Fungi</taxon>
        <taxon>Dikarya</taxon>
        <taxon>Basidiomycota</taxon>
        <taxon>Agaricomycotina</taxon>
        <taxon>Agaricomycetes</taxon>
        <taxon>Agaricomycetidae</taxon>
        <taxon>Agaricales</taxon>
        <taxon>Marasmiineae</taxon>
        <taxon>Physalacriaceae</taxon>
        <taxon>Guyanagaster</taxon>
    </lineage>
</organism>
<gene>
    <name evidence="2" type="ORF">BT62DRAFT_580595</name>
</gene>
<evidence type="ECO:0008006" key="4">
    <source>
        <dbReference type="Google" id="ProtNLM"/>
    </source>
</evidence>
<feature type="transmembrane region" description="Helical" evidence="1">
    <location>
        <begin position="33"/>
        <end position="54"/>
    </location>
</feature>
<dbReference type="GeneID" id="66103789"/>
<dbReference type="EMBL" id="MU250570">
    <property type="protein sequence ID" value="KAG7440536.1"/>
    <property type="molecule type" value="Genomic_DNA"/>
</dbReference>
<keyword evidence="1" id="KW-0812">Transmembrane</keyword>
<sequence>MFFIVAMNVVCMVNAGESLGIIFNTILDDNTGLALNVTNIVLSVAMFMAGIMSLDMPPFFKGLKKLSPLGYVIRNVIPYAFRGQTFTCSDDQRRSDGSCAISSGEEVLEMFDMDAPLNLGAVVVSMVIYRILAYAVIKRN</sequence>
<keyword evidence="3" id="KW-1185">Reference proteome</keyword>
<dbReference type="AlphaFoldDB" id="A0A9P7VGG0"/>
<proteinExistence type="predicted"/>
<keyword evidence="1" id="KW-0472">Membrane</keyword>
<reference evidence="2" key="1">
    <citation type="submission" date="2020-11" db="EMBL/GenBank/DDBJ databases">
        <title>Adaptations for nitrogen fixation in a non-lichenized fungal sporocarp promotes dispersal by wood-feeding termites.</title>
        <authorList>
            <consortium name="DOE Joint Genome Institute"/>
            <person name="Koch R.A."/>
            <person name="Yoon G."/>
            <person name="Arayal U."/>
            <person name="Lail K."/>
            <person name="Amirebrahimi M."/>
            <person name="Labutti K."/>
            <person name="Lipzen A."/>
            <person name="Riley R."/>
            <person name="Barry K."/>
            <person name="Henrissat B."/>
            <person name="Grigoriev I.V."/>
            <person name="Herr J.R."/>
            <person name="Aime M.C."/>
        </authorList>
    </citation>
    <scope>NUCLEOTIDE SEQUENCE</scope>
    <source>
        <strain evidence="2">MCA 3950</strain>
    </source>
</reference>
<name>A0A9P7VGG0_9AGAR</name>
<feature type="transmembrane region" description="Helical" evidence="1">
    <location>
        <begin position="6"/>
        <end position="26"/>
    </location>
</feature>
<dbReference type="Proteomes" id="UP000812287">
    <property type="component" value="Unassembled WGS sequence"/>
</dbReference>